<dbReference type="EMBL" id="CP101185">
    <property type="protein sequence ID" value="UYV99370.1"/>
    <property type="molecule type" value="Genomic_DNA"/>
</dbReference>
<evidence type="ECO:0000313" key="1">
    <source>
        <dbReference type="EMBL" id="UYV99370.1"/>
    </source>
</evidence>
<gene>
    <name evidence="1" type="ORF">NL394_09310</name>
</gene>
<accession>A0AAX3EN43</accession>
<protein>
    <submittedName>
        <fullName evidence="1">Uncharacterized protein</fullName>
    </submittedName>
</protein>
<dbReference type="RefSeq" id="WP_139126900.1">
    <property type="nucleotide sequence ID" value="NZ_BSQI01000010.1"/>
</dbReference>
<sequence>MAPLAGFREAVVNAGDGRARHTWRLGPVPSMENGFIQVTIVADLMGVAWLTSGRGPDGMTVTVLVVGHRADTGIRVAVTTAESDAWLLALLDRKWNALAYRLVETAKGGHGPSAATYRLFLDQQQHAIARPDEIPEDGYRLMQDHPTR</sequence>
<keyword evidence="2" id="KW-1185">Reference proteome</keyword>
<dbReference type="AlphaFoldDB" id="A0AAX3EN43"/>
<dbReference type="Proteomes" id="UP001163293">
    <property type="component" value="Chromosome"/>
</dbReference>
<name>A0AAX3EN43_PAEUR</name>
<proteinExistence type="predicted"/>
<reference evidence="1" key="1">
    <citation type="submission" date="2022-07" db="EMBL/GenBank/DDBJ databases">
        <authorList>
            <person name="Wu T."/>
        </authorList>
    </citation>
    <scope>NUCLEOTIDE SEQUENCE</scope>
    <source>
        <strain evidence="1">SD-1</strain>
    </source>
</reference>
<evidence type="ECO:0000313" key="2">
    <source>
        <dbReference type="Proteomes" id="UP001163293"/>
    </source>
</evidence>
<organism evidence="1 2">
    <name type="scientific">Paenarthrobacter ureafaciens</name>
    <dbReference type="NCBI Taxonomy" id="37931"/>
    <lineage>
        <taxon>Bacteria</taxon>
        <taxon>Bacillati</taxon>
        <taxon>Actinomycetota</taxon>
        <taxon>Actinomycetes</taxon>
        <taxon>Micrococcales</taxon>
        <taxon>Micrococcaceae</taxon>
        <taxon>Paenarthrobacter</taxon>
    </lineage>
</organism>